<keyword evidence="6" id="KW-1015">Disulfide bond</keyword>
<dbReference type="Proteomes" id="UP000515150">
    <property type="component" value="Chromosome 1"/>
</dbReference>
<dbReference type="GeneID" id="114855216"/>
<name>A0A6P7MHQ3_BETSP</name>
<evidence type="ECO:0000256" key="6">
    <source>
        <dbReference type="ARBA" id="ARBA00023157"/>
    </source>
</evidence>
<dbReference type="KEGG" id="bspl:114855216"/>
<dbReference type="PANTHER" id="PTHR19433">
    <property type="entry name" value="T-CELL RECEPTOR ALPHA CHAIN V REGION-RELATED"/>
    <property type="match status" value="1"/>
</dbReference>
<protein>
    <submittedName>
        <fullName evidence="12">Uncharacterized protein LOC114855216</fullName>
    </submittedName>
</protein>
<gene>
    <name evidence="12" type="primary">LOC114855216</name>
</gene>
<organism evidence="11 12">
    <name type="scientific">Betta splendens</name>
    <name type="common">Siamese fighting fish</name>
    <dbReference type="NCBI Taxonomy" id="158456"/>
    <lineage>
        <taxon>Eukaryota</taxon>
        <taxon>Metazoa</taxon>
        <taxon>Chordata</taxon>
        <taxon>Craniata</taxon>
        <taxon>Vertebrata</taxon>
        <taxon>Euteleostomi</taxon>
        <taxon>Actinopterygii</taxon>
        <taxon>Neopterygii</taxon>
        <taxon>Teleostei</taxon>
        <taxon>Neoteleostei</taxon>
        <taxon>Acanthomorphata</taxon>
        <taxon>Anabantaria</taxon>
        <taxon>Anabantiformes</taxon>
        <taxon>Anabantoidei</taxon>
        <taxon>Osphronemidae</taxon>
        <taxon>Betta</taxon>
    </lineage>
</organism>
<keyword evidence="4" id="KW-0391">Immunity</keyword>
<evidence type="ECO:0000256" key="7">
    <source>
        <dbReference type="ARBA" id="ARBA00023180"/>
    </source>
</evidence>
<evidence type="ECO:0000256" key="9">
    <source>
        <dbReference type="SAM" id="SignalP"/>
    </source>
</evidence>
<dbReference type="AlphaFoldDB" id="A0A6P7MHQ3"/>
<dbReference type="Gene3D" id="2.60.40.10">
    <property type="entry name" value="Immunoglobulins"/>
    <property type="match status" value="1"/>
</dbReference>
<comment type="subcellular location">
    <subcellularLocation>
        <location evidence="1">Cell membrane</location>
    </subcellularLocation>
</comment>
<feature type="signal peptide" evidence="9">
    <location>
        <begin position="1"/>
        <end position="20"/>
    </location>
</feature>
<dbReference type="InterPro" id="IPR007110">
    <property type="entry name" value="Ig-like_dom"/>
</dbReference>
<dbReference type="PANTHER" id="PTHR19433:SF111">
    <property type="entry name" value="T CELL RECEPTOR ALPHA VARIABLE 4"/>
    <property type="match status" value="1"/>
</dbReference>
<sequence length="254" mass="29102">MDRLCILCILFLGFNDIGQFQTYEPTLEFTVTPGNNVTLYCDCTRSSGVYIQWYRNCSHGNQPLLVLNTMFPNQGSSVLTIDDSFDFLNPLPRFHLVENQSSNSYDLMIVNITRSDEGLYYCGTVTGSEKYIRSSVTTRIKLCETHNQLNSQDCIKCWTLLYCLCPACAVFSSLLSALLVYHLSRKTVFGFDSDTAKRQHINEERPETRSHTRINEDEDVCYAALDVRQMSQKSRKRTQSSEFGIYSDINTSRM</sequence>
<dbReference type="SUPFAM" id="SSF48726">
    <property type="entry name" value="Immunoglobulin"/>
    <property type="match status" value="1"/>
</dbReference>
<reference evidence="12" key="1">
    <citation type="submission" date="2025-08" db="UniProtKB">
        <authorList>
            <consortium name="RefSeq"/>
        </authorList>
    </citation>
    <scope>IDENTIFICATION</scope>
</reference>
<keyword evidence="7" id="KW-0325">Glycoprotein</keyword>
<evidence type="ECO:0000259" key="10">
    <source>
        <dbReference type="PROSITE" id="PS50835"/>
    </source>
</evidence>
<keyword evidence="11" id="KW-1185">Reference proteome</keyword>
<dbReference type="GO" id="GO:0005886">
    <property type="term" value="C:plasma membrane"/>
    <property type="evidence" value="ECO:0007669"/>
    <property type="project" value="UniProtKB-SubCell"/>
</dbReference>
<evidence type="ECO:0000256" key="1">
    <source>
        <dbReference type="ARBA" id="ARBA00004236"/>
    </source>
</evidence>
<dbReference type="Pfam" id="PF07686">
    <property type="entry name" value="V-set"/>
    <property type="match status" value="1"/>
</dbReference>
<dbReference type="InterPro" id="IPR036179">
    <property type="entry name" value="Ig-like_dom_sf"/>
</dbReference>
<dbReference type="InParanoid" id="A0A6P7MHQ3"/>
<feature type="domain" description="Ig-like" evidence="10">
    <location>
        <begin position="31"/>
        <end position="122"/>
    </location>
</feature>
<dbReference type="InterPro" id="IPR052051">
    <property type="entry name" value="TCR_complex_component"/>
</dbReference>
<dbReference type="GO" id="GO:0002376">
    <property type="term" value="P:immune system process"/>
    <property type="evidence" value="ECO:0007669"/>
    <property type="project" value="UniProtKB-KW"/>
</dbReference>
<dbReference type="PROSITE" id="PS50835">
    <property type="entry name" value="IG_LIKE"/>
    <property type="match status" value="1"/>
</dbReference>
<dbReference type="InterPro" id="IPR013783">
    <property type="entry name" value="Ig-like_fold"/>
</dbReference>
<proteinExistence type="predicted"/>
<evidence type="ECO:0000256" key="3">
    <source>
        <dbReference type="ARBA" id="ARBA00022729"/>
    </source>
</evidence>
<evidence type="ECO:0000313" key="11">
    <source>
        <dbReference type="Proteomes" id="UP000515150"/>
    </source>
</evidence>
<dbReference type="InterPro" id="IPR013106">
    <property type="entry name" value="Ig_V-set"/>
</dbReference>
<evidence type="ECO:0000256" key="4">
    <source>
        <dbReference type="ARBA" id="ARBA00022859"/>
    </source>
</evidence>
<dbReference type="SMART" id="SM00409">
    <property type="entry name" value="IG"/>
    <property type="match status" value="1"/>
</dbReference>
<feature type="chain" id="PRO_5027962719" evidence="9">
    <location>
        <begin position="21"/>
        <end position="254"/>
    </location>
</feature>
<keyword evidence="3 9" id="KW-0732">Signal</keyword>
<evidence type="ECO:0000256" key="8">
    <source>
        <dbReference type="SAM" id="Phobius"/>
    </source>
</evidence>
<dbReference type="InterPro" id="IPR003599">
    <property type="entry name" value="Ig_sub"/>
</dbReference>
<keyword evidence="5 8" id="KW-0472">Membrane</keyword>
<keyword evidence="8" id="KW-0812">Transmembrane</keyword>
<accession>A0A6P7MHQ3</accession>
<keyword evidence="2" id="KW-1003">Cell membrane</keyword>
<evidence type="ECO:0000313" key="12">
    <source>
        <dbReference type="RefSeq" id="XP_029006010.1"/>
    </source>
</evidence>
<feature type="transmembrane region" description="Helical" evidence="8">
    <location>
        <begin position="158"/>
        <end position="181"/>
    </location>
</feature>
<dbReference type="GO" id="GO:0009617">
    <property type="term" value="P:response to bacterium"/>
    <property type="evidence" value="ECO:0007669"/>
    <property type="project" value="TreeGrafter"/>
</dbReference>
<dbReference type="OrthoDB" id="10010359at2759"/>
<keyword evidence="8" id="KW-1133">Transmembrane helix</keyword>
<dbReference type="RefSeq" id="XP_029006010.1">
    <property type="nucleotide sequence ID" value="XM_029150177.2"/>
</dbReference>
<evidence type="ECO:0000256" key="2">
    <source>
        <dbReference type="ARBA" id="ARBA00022475"/>
    </source>
</evidence>
<evidence type="ECO:0000256" key="5">
    <source>
        <dbReference type="ARBA" id="ARBA00023136"/>
    </source>
</evidence>